<organism evidence="1">
    <name type="scientific">bioreactor metagenome</name>
    <dbReference type="NCBI Taxonomy" id="1076179"/>
    <lineage>
        <taxon>unclassified sequences</taxon>
        <taxon>metagenomes</taxon>
        <taxon>ecological metagenomes</taxon>
    </lineage>
</organism>
<evidence type="ECO:0000313" key="1">
    <source>
        <dbReference type="EMBL" id="MPM77710.1"/>
    </source>
</evidence>
<sequence length="41" mass="4940">MAYYDIEKADLITKLYNLTVIKVNSNDIPYEYKIRIQEPFI</sequence>
<name>A0A645CL37_9ZZZZ</name>
<accession>A0A645CL37</accession>
<comment type="caution">
    <text evidence="1">The sequence shown here is derived from an EMBL/GenBank/DDBJ whole genome shotgun (WGS) entry which is preliminary data.</text>
</comment>
<reference evidence="1" key="1">
    <citation type="submission" date="2019-08" db="EMBL/GenBank/DDBJ databases">
        <authorList>
            <person name="Kucharzyk K."/>
            <person name="Murdoch R.W."/>
            <person name="Higgins S."/>
            <person name="Loffler F."/>
        </authorList>
    </citation>
    <scope>NUCLEOTIDE SEQUENCE</scope>
</reference>
<dbReference type="AlphaFoldDB" id="A0A645CL37"/>
<proteinExistence type="predicted"/>
<gene>
    <name evidence="1" type="ORF">SDC9_124718</name>
</gene>
<protein>
    <submittedName>
        <fullName evidence="1">Uncharacterized protein</fullName>
    </submittedName>
</protein>
<dbReference type="EMBL" id="VSSQ01028125">
    <property type="protein sequence ID" value="MPM77710.1"/>
    <property type="molecule type" value="Genomic_DNA"/>
</dbReference>